<keyword evidence="1" id="KW-0472">Membrane</keyword>
<reference evidence="2 3" key="1">
    <citation type="submission" date="2020-06" db="EMBL/GenBank/DDBJ databases">
        <title>Transcriptomic and genomic resources for Thalictrum thalictroides and T. hernandezii: Facilitating candidate gene discovery in an emerging model plant lineage.</title>
        <authorList>
            <person name="Arias T."/>
            <person name="Riano-Pachon D.M."/>
            <person name="Di Stilio V.S."/>
        </authorList>
    </citation>
    <scope>NUCLEOTIDE SEQUENCE [LARGE SCALE GENOMIC DNA]</scope>
    <source>
        <strain evidence="3">cv. WT478/WT964</strain>
        <tissue evidence="2">Leaves</tissue>
    </source>
</reference>
<proteinExistence type="predicted"/>
<comment type="caution">
    <text evidence="2">The sequence shown here is derived from an EMBL/GenBank/DDBJ whole genome shotgun (WGS) entry which is preliminary data.</text>
</comment>
<evidence type="ECO:0000313" key="3">
    <source>
        <dbReference type="Proteomes" id="UP000554482"/>
    </source>
</evidence>
<keyword evidence="1" id="KW-1133">Transmembrane helix</keyword>
<dbReference type="Proteomes" id="UP000554482">
    <property type="component" value="Unassembled WGS sequence"/>
</dbReference>
<feature type="transmembrane region" description="Helical" evidence="1">
    <location>
        <begin position="18"/>
        <end position="40"/>
    </location>
</feature>
<evidence type="ECO:0000256" key="1">
    <source>
        <dbReference type="SAM" id="Phobius"/>
    </source>
</evidence>
<keyword evidence="1" id="KW-0812">Transmembrane</keyword>
<dbReference type="EMBL" id="JABWDY010005116">
    <property type="protein sequence ID" value="KAF5204691.1"/>
    <property type="molecule type" value="Genomic_DNA"/>
</dbReference>
<dbReference type="AlphaFoldDB" id="A0A7J6X4L2"/>
<protein>
    <submittedName>
        <fullName evidence="2">Dynamin-related protein 5a</fullName>
    </submittedName>
</protein>
<sequence length="215" mass="24189">MHCPHTIFRHNLSPLQSYLLFFVPSIISPLQSYLLFFILFNRIHRLFRLRMDSKIRATSVAHLRRSAMVHAASISGHIGALVDGAADPDPEQWRKRTNEEKSESDVGSWPGVITDIKPPNPTLYLYGEAAFERVMHEFCCATYSIECPQVSREKVANILLAHAGRGGGITEAAAEIARATARSWLALLLDISCDRLAYVLVNLFDLAIERNRSRD</sequence>
<dbReference type="OrthoDB" id="5061070at2759"/>
<accession>A0A7J6X4L2</accession>
<gene>
    <name evidence="2" type="ORF">FRX31_005721</name>
</gene>
<evidence type="ECO:0000313" key="2">
    <source>
        <dbReference type="EMBL" id="KAF5204691.1"/>
    </source>
</evidence>
<name>A0A7J6X4L2_THATH</name>
<organism evidence="2 3">
    <name type="scientific">Thalictrum thalictroides</name>
    <name type="common">Rue-anemone</name>
    <name type="synonym">Anemone thalictroides</name>
    <dbReference type="NCBI Taxonomy" id="46969"/>
    <lineage>
        <taxon>Eukaryota</taxon>
        <taxon>Viridiplantae</taxon>
        <taxon>Streptophyta</taxon>
        <taxon>Embryophyta</taxon>
        <taxon>Tracheophyta</taxon>
        <taxon>Spermatophyta</taxon>
        <taxon>Magnoliopsida</taxon>
        <taxon>Ranunculales</taxon>
        <taxon>Ranunculaceae</taxon>
        <taxon>Thalictroideae</taxon>
        <taxon>Thalictrum</taxon>
    </lineage>
</organism>
<keyword evidence="3" id="KW-1185">Reference proteome</keyword>